<sequence>MNTFYRPRNILLGSAIFAALSTAFLSTHTLSQQHPEHQNKVLGTWRMVSAQTDPKGKNLPAYGSAPNSLLVFTADMHFVEVLTDSTIPKFASNERGKGTAEENRAAMAGSLGLFGTYTVDETGEFSGNRVTGSTFPNWIGDVRTRKQLRFVVNGDRMLETFTRPEGTKIVIVWQRVGAAALPRSSGK</sequence>
<feature type="signal peptide" evidence="1">
    <location>
        <begin position="1"/>
        <end position="25"/>
    </location>
</feature>
<feature type="chain" id="PRO_5026896509" description="Lipocalin-like domain-containing protein" evidence="1">
    <location>
        <begin position="26"/>
        <end position="187"/>
    </location>
</feature>
<keyword evidence="1" id="KW-0732">Signal</keyword>
<dbReference type="EMBL" id="CADCTY010002277">
    <property type="protein sequence ID" value="CAA9414685.1"/>
    <property type="molecule type" value="Genomic_DNA"/>
</dbReference>
<evidence type="ECO:0000259" key="2">
    <source>
        <dbReference type="Pfam" id="PF13924"/>
    </source>
</evidence>
<evidence type="ECO:0000256" key="1">
    <source>
        <dbReference type="SAM" id="SignalP"/>
    </source>
</evidence>
<dbReference type="Pfam" id="PF13924">
    <property type="entry name" value="Lipocalin_5"/>
    <property type="match status" value="1"/>
</dbReference>
<feature type="domain" description="Lipocalin-like" evidence="2">
    <location>
        <begin position="43"/>
        <end position="151"/>
    </location>
</feature>
<name>A0A6J4PG34_9CYAN</name>
<gene>
    <name evidence="3" type="ORF">AVDCRST_MAG94-6627</name>
</gene>
<accession>A0A6J4PG34</accession>
<evidence type="ECO:0000313" key="3">
    <source>
        <dbReference type="EMBL" id="CAA9414685.1"/>
    </source>
</evidence>
<reference evidence="3" key="1">
    <citation type="submission" date="2020-02" db="EMBL/GenBank/DDBJ databases">
        <authorList>
            <person name="Meier V. D."/>
        </authorList>
    </citation>
    <scope>NUCLEOTIDE SEQUENCE</scope>
    <source>
        <strain evidence="3">AVDCRST_MAG94</strain>
    </source>
</reference>
<dbReference type="InterPro" id="IPR024311">
    <property type="entry name" value="Lipocalin-like"/>
</dbReference>
<proteinExistence type="predicted"/>
<dbReference type="AlphaFoldDB" id="A0A6J4PG34"/>
<protein>
    <recommendedName>
        <fullName evidence="2">Lipocalin-like domain-containing protein</fullName>
    </recommendedName>
</protein>
<organism evidence="3">
    <name type="scientific">uncultured Leptolyngbya sp</name>
    <dbReference type="NCBI Taxonomy" id="332963"/>
    <lineage>
        <taxon>Bacteria</taxon>
        <taxon>Bacillati</taxon>
        <taxon>Cyanobacteriota</taxon>
        <taxon>Cyanophyceae</taxon>
        <taxon>Leptolyngbyales</taxon>
        <taxon>Leptolyngbyaceae</taxon>
        <taxon>Leptolyngbya group</taxon>
        <taxon>Leptolyngbya</taxon>
        <taxon>environmental samples</taxon>
    </lineage>
</organism>